<evidence type="ECO:0008006" key="3">
    <source>
        <dbReference type="Google" id="ProtNLM"/>
    </source>
</evidence>
<proteinExistence type="predicted"/>
<keyword evidence="2" id="KW-1185">Reference proteome</keyword>
<sequence>MIELQTIKMGEDQMQITTISIDIAKNIFHFIGCNLSNKIVVKKAIKRRQLLTYLAKMPNCKLVMEACGTSNY</sequence>
<gene>
    <name evidence="1" type="ORF">R5H13_23560</name>
</gene>
<accession>A0ABZ0MH73</accession>
<organism evidence="1 2">
    <name type="scientific">Pseudoalteromonas maricaloris</name>
    <dbReference type="NCBI Taxonomy" id="184924"/>
    <lineage>
        <taxon>Bacteria</taxon>
        <taxon>Pseudomonadati</taxon>
        <taxon>Pseudomonadota</taxon>
        <taxon>Gammaproteobacteria</taxon>
        <taxon>Alteromonadales</taxon>
        <taxon>Pseudoalteromonadaceae</taxon>
        <taxon>Pseudoalteromonas</taxon>
    </lineage>
</organism>
<dbReference type="EMBL" id="CP137579">
    <property type="protein sequence ID" value="WOX30859.1"/>
    <property type="molecule type" value="Genomic_DNA"/>
</dbReference>
<dbReference type="Proteomes" id="UP001304419">
    <property type="component" value="Chromosome 2"/>
</dbReference>
<dbReference type="RefSeq" id="WP_052258334.1">
    <property type="nucleotide sequence ID" value="NZ_CBCSDF010000004.1"/>
</dbReference>
<reference evidence="1 2" key="1">
    <citation type="submission" date="2023-10" db="EMBL/GenBank/DDBJ databases">
        <title>To unveil natural product biosynthetic capacity in Pseudoalteromonas.</title>
        <authorList>
            <person name="Wang J."/>
        </authorList>
    </citation>
    <scope>NUCLEOTIDE SEQUENCE [LARGE SCALE GENOMIC DNA]</scope>
    <source>
        <strain evidence="1 2">DSM 15914</strain>
    </source>
</reference>
<evidence type="ECO:0000313" key="2">
    <source>
        <dbReference type="Proteomes" id="UP001304419"/>
    </source>
</evidence>
<evidence type="ECO:0000313" key="1">
    <source>
        <dbReference type="EMBL" id="WOX30859.1"/>
    </source>
</evidence>
<protein>
    <recommendedName>
        <fullName evidence="3">Transposase</fullName>
    </recommendedName>
</protein>
<name>A0ABZ0MH73_9GAMM</name>